<gene>
    <name evidence="1" type="ORF">FRZ06_16140</name>
</gene>
<organism evidence="1 2">
    <name type="scientific">Anoxybacterium hadale</name>
    <dbReference type="NCBI Taxonomy" id="3408580"/>
    <lineage>
        <taxon>Bacteria</taxon>
        <taxon>Bacillati</taxon>
        <taxon>Bacillota</taxon>
        <taxon>Clostridia</taxon>
        <taxon>Peptostreptococcales</taxon>
        <taxon>Anaerovoracaceae</taxon>
        <taxon>Anoxybacterium</taxon>
    </lineage>
</organism>
<dbReference type="EMBL" id="CP042469">
    <property type="protein sequence ID" value="QOX64766.1"/>
    <property type="molecule type" value="Genomic_DNA"/>
</dbReference>
<reference evidence="1" key="1">
    <citation type="submission" date="2019-08" db="EMBL/GenBank/DDBJ databases">
        <title>Genome sequence of Clostridiales bacterium MT110.</title>
        <authorList>
            <person name="Cao J."/>
        </authorList>
    </citation>
    <scope>NUCLEOTIDE SEQUENCE</scope>
    <source>
        <strain evidence="1">MT110</strain>
    </source>
</reference>
<sequence>MKHINHKRKLIPLVILAAAALIASISLSGSNQFTGVVEATILPHISEVPGKIVKLPVDLGTHVAKGDVIAIIDKTDLEYSLKQLQLTLDQTRIALSEQESQSGSKASNSIAIARSNYNSAVSASQKATLDYQNAQELFTQGAITKDVLEKSKVAADTASNGVVSAKAQLDNAASGTPAESTRLELEKLESQQEEMLQNLDKYTIKAASNGVVMSKSYLPGDMISPGYNLVDLAADGENYFVFYLPVEDLYSMEYDQTYDVVSNGTSYRATVKYIDVKSNYTPKDMQTPANKNRKSIKVKLLLPKDCPLKPGQEAEVKI</sequence>
<protein>
    <submittedName>
        <fullName evidence="1">Biotin/lipoyl-binding protein</fullName>
    </submittedName>
</protein>
<keyword evidence="2" id="KW-1185">Reference proteome</keyword>
<proteinExistence type="predicted"/>
<evidence type="ECO:0000313" key="1">
    <source>
        <dbReference type="EMBL" id="QOX64766.1"/>
    </source>
</evidence>
<accession>A0ACD1AE58</accession>
<name>A0ACD1AE58_9FIRM</name>
<dbReference type="Proteomes" id="UP000594014">
    <property type="component" value="Chromosome"/>
</dbReference>
<evidence type="ECO:0000313" key="2">
    <source>
        <dbReference type="Proteomes" id="UP000594014"/>
    </source>
</evidence>